<dbReference type="SUPFAM" id="SSF48452">
    <property type="entry name" value="TPR-like"/>
    <property type="match status" value="1"/>
</dbReference>
<evidence type="ECO:0000256" key="5">
    <source>
        <dbReference type="SAM" id="Phobius"/>
    </source>
</evidence>
<dbReference type="InterPro" id="IPR011990">
    <property type="entry name" value="TPR-like_helical_dom_sf"/>
</dbReference>
<dbReference type="Pfam" id="PF00072">
    <property type="entry name" value="Response_reg"/>
    <property type="match status" value="1"/>
</dbReference>
<dbReference type="PROSITE" id="PS50109">
    <property type="entry name" value="HIS_KIN"/>
    <property type="match status" value="1"/>
</dbReference>
<evidence type="ECO:0000259" key="7">
    <source>
        <dbReference type="PROSITE" id="PS50110"/>
    </source>
</evidence>
<feature type="domain" description="Histidine kinase" evidence="6">
    <location>
        <begin position="382"/>
        <end position="604"/>
    </location>
</feature>
<reference evidence="9" key="1">
    <citation type="journal article" date="2019" name="Int. J. Syst. Evol. Microbiol.">
        <title>The Global Catalogue of Microorganisms (GCM) 10K type strain sequencing project: providing services to taxonomists for standard genome sequencing and annotation.</title>
        <authorList>
            <consortium name="The Broad Institute Genomics Platform"/>
            <consortium name="The Broad Institute Genome Sequencing Center for Infectious Disease"/>
            <person name="Wu L."/>
            <person name="Ma J."/>
        </authorList>
    </citation>
    <scope>NUCLEOTIDE SEQUENCE [LARGE SCALE GENOMIC DNA]</scope>
    <source>
        <strain evidence="9">KCTC 42808</strain>
    </source>
</reference>
<sequence length="752" mass="85908">MKNFLHIFFYFLAISHIFSQNEREIISNIDSLNTIGIKLYDTDDIMQSMAYLNEAIKLSDSIGDNYGKAIANITVGSISRKMNENLDAEKSFLKALDAAKQINENYLIASVYLNIGEVYYKGYHKRHEALNYFKKALHFAEKIDVLANTTQKEKTHILSNALLNISSIYLDYNKPDEAFTLMLRAKTLQEAVETSSLVESQMKFMFGKYYSQKKAYYNAIINFDKALVLLNKLNENSSQRNLLISEIYKEYATSLSSLNKNDKAYAALLKHNEYREKVLNEEKIKQSNHAKVIFDIEDYKRNATEANKEKDVLVKVTEKTQKANTIFLVALVFLIISLVALFINYLSKRELSSILQVRNQQLEKAKNDAEKLSKLKSGFISNVSHELRTPLYGVVGLTSLLLENNDLNVQDQKYLKSLKYSGDYLLNLINDVLQIGKIESKKIELQDNSLNLKQMVINITDSFEYQLEESANSLHLEYDNKIPEYIFADNIRLSQILINLLGNSLKFTNKGNVWLKLILLKQNKGLVNIRFEIIDDGPGIPKEKQKIIFDNFSQLDRNHNENYQGTGLGLSIAKNLLGLFKSKIELKSDEGVGSTFSFNITFKVDKEAKAKVDKKSYKQSLVENQGKRILIVEDNKINQIVTQNILKKENFISDVVDNGLLALGAIEQNEYDLILMDLNMPIMDGFQATKKIRISNKTIPIIALTASNIEEVKESVFASGFNDIIMKPYDDYEFFQIIIKNISQSIPEKALV</sequence>
<dbReference type="InterPro" id="IPR003661">
    <property type="entry name" value="HisK_dim/P_dom"/>
</dbReference>
<keyword evidence="5" id="KW-0472">Membrane</keyword>
<evidence type="ECO:0000313" key="8">
    <source>
        <dbReference type="EMBL" id="MFD2543488.1"/>
    </source>
</evidence>
<dbReference type="SMART" id="SM00028">
    <property type="entry name" value="TPR"/>
    <property type="match status" value="5"/>
</dbReference>
<keyword evidence="3 4" id="KW-0597">Phosphoprotein</keyword>
<organism evidence="8 9">
    <name type="scientific">Lacinutrix gracilariae</name>
    <dbReference type="NCBI Taxonomy" id="1747198"/>
    <lineage>
        <taxon>Bacteria</taxon>
        <taxon>Pseudomonadati</taxon>
        <taxon>Bacteroidota</taxon>
        <taxon>Flavobacteriia</taxon>
        <taxon>Flavobacteriales</taxon>
        <taxon>Flavobacteriaceae</taxon>
        <taxon>Lacinutrix</taxon>
    </lineage>
</organism>
<keyword evidence="5" id="KW-1133">Transmembrane helix</keyword>
<comment type="caution">
    <text evidence="8">The sequence shown here is derived from an EMBL/GenBank/DDBJ whole genome shotgun (WGS) entry which is preliminary data.</text>
</comment>
<dbReference type="Pfam" id="PF02518">
    <property type="entry name" value="HATPase_c"/>
    <property type="match status" value="1"/>
</dbReference>
<dbReference type="Gene3D" id="1.25.40.10">
    <property type="entry name" value="Tetratricopeptide repeat domain"/>
    <property type="match status" value="1"/>
</dbReference>
<dbReference type="InterPro" id="IPR011006">
    <property type="entry name" value="CheY-like_superfamily"/>
</dbReference>
<evidence type="ECO:0000256" key="3">
    <source>
        <dbReference type="ARBA" id="ARBA00022553"/>
    </source>
</evidence>
<dbReference type="SMART" id="SM00388">
    <property type="entry name" value="HisKA"/>
    <property type="match status" value="1"/>
</dbReference>
<feature type="modified residue" description="4-aspartylphosphate" evidence="4">
    <location>
        <position position="677"/>
    </location>
</feature>
<dbReference type="Gene3D" id="3.30.565.10">
    <property type="entry name" value="Histidine kinase-like ATPase, C-terminal domain"/>
    <property type="match status" value="1"/>
</dbReference>
<dbReference type="InterPro" id="IPR001789">
    <property type="entry name" value="Sig_transdc_resp-reg_receiver"/>
</dbReference>
<comment type="catalytic activity">
    <reaction evidence="1">
        <text>ATP + protein L-histidine = ADP + protein N-phospho-L-histidine.</text>
        <dbReference type="EC" id="2.7.13.3"/>
    </reaction>
</comment>
<dbReference type="InterPro" id="IPR036890">
    <property type="entry name" value="HATPase_C_sf"/>
</dbReference>
<dbReference type="SUPFAM" id="SSF52172">
    <property type="entry name" value="CheY-like"/>
    <property type="match status" value="1"/>
</dbReference>
<evidence type="ECO:0000256" key="4">
    <source>
        <dbReference type="PROSITE-ProRule" id="PRU00169"/>
    </source>
</evidence>
<dbReference type="CDD" id="cd00082">
    <property type="entry name" value="HisKA"/>
    <property type="match status" value="1"/>
</dbReference>
<dbReference type="Pfam" id="PF00512">
    <property type="entry name" value="HisKA"/>
    <property type="match status" value="1"/>
</dbReference>
<dbReference type="InterPro" id="IPR004358">
    <property type="entry name" value="Sig_transdc_His_kin-like_C"/>
</dbReference>
<evidence type="ECO:0000259" key="6">
    <source>
        <dbReference type="PROSITE" id="PS50109"/>
    </source>
</evidence>
<dbReference type="SMART" id="SM00387">
    <property type="entry name" value="HATPase_c"/>
    <property type="match status" value="1"/>
</dbReference>
<proteinExistence type="predicted"/>
<evidence type="ECO:0000256" key="1">
    <source>
        <dbReference type="ARBA" id="ARBA00000085"/>
    </source>
</evidence>
<feature type="domain" description="Response regulatory" evidence="7">
    <location>
        <begin position="628"/>
        <end position="742"/>
    </location>
</feature>
<dbReference type="Proteomes" id="UP001597467">
    <property type="component" value="Unassembled WGS sequence"/>
</dbReference>
<dbReference type="PANTHER" id="PTHR45339">
    <property type="entry name" value="HYBRID SIGNAL TRANSDUCTION HISTIDINE KINASE J"/>
    <property type="match status" value="1"/>
</dbReference>
<keyword evidence="9" id="KW-1185">Reference proteome</keyword>
<dbReference type="SUPFAM" id="SSF55874">
    <property type="entry name" value="ATPase domain of HSP90 chaperone/DNA topoisomerase II/histidine kinase"/>
    <property type="match status" value="1"/>
</dbReference>
<keyword evidence="5" id="KW-0812">Transmembrane</keyword>
<dbReference type="RefSeq" id="WP_379905411.1">
    <property type="nucleotide sequence ID" value="NZ_JBHULM010000011.1"/>
</dbReference>
<dbReference type="InterPro" id="IPR005467">
    <property type="entry name" value="His_kinase_dom"/>
</dbReference>
<dbReference type="Gene3D" id="3.40.50.2300">
    <property type="match status" value="1"/>
</dbReference>
<dbReference type="CDD" id="cd17546">
    <property type="entry name" value="REC_hyHK_CKI1_RcsC-like"/>
    <property type="match status" value="1"/>
</dbReference>
<dbReference type="EC" id="2.7.13.3" evidence="2"/>
<accession>A0ABW5K3J0</accession>
<evidence type="ECO:0000256" key="2">
    <source>
        <dbReference type="ARBA" id="ARBA00012438"/>
    </source>
</evidence>
<dbReference type="PRINTS" id="PR00344">
    <property type="entry name" value="BCTRLSENSOR"/>
</dbReference>
<dbReference type="InterPro" id="IPR003594">
    <property type="entry name" value="HATPase_dom"/>
</dbReference>
<dbReference type="EMBL" id="JBHULM010000011">
    <property type="protein sequence ID" value="MFD2543488.1"/>
    <property type="molecule type" value="Genomic_DNA"/>
</dbReference>
<dbReference type="CDD" id="cd16922">
    <property type="entry name" value="HATPase_EvgS-ArcB-TorS-like"/>
    <property type="match status" value="1"/>
</dbReference>
<evidence type="ECO:0000313" key="9">
    <source>
        <dbReference type="Proteomes" id="UP001597467"/>
    </source>
</evidence>
<dbReference type="InterPro" id="IPR036097">
    <property type="entry name" value="HisK_dim/P_sf"/>
</dbReference>
<protein>
    <recommendedName>
        <fullName evidence="2">histidine kinase</fullName>
        <ecNumber evidence="2">2.7.13.3</ecNumber>
    </recommendedName>
</protein>
<dbReference type="PANTHER" id="PTHR45339:SF5">
    <property type="entry name" value="HISTIDINE KINASE"/>
    <property type="match status" value="1"/>
</dbReference>
<name>A0ABW5K3J0_9FLAO</name>
<dbReference type="SMART" id="SM00448">
    <property type="entry name" value="REC"/>
    <property type="match status" value="1"/>
</dbReference>
<dbReference type="InterPro" id="IPR019734">
    <property type="entry name" value="TPR_rpt"/>
</dbReference>
<dbReference type="Gene3D" id="1.10.287.130">
    <property type="match status" value="1"/>
</dbReference>
<dbReference type="PROSITE" id="PS50110">
    <property type="entry name" value="RESPONSE_REGULATORY"/>
    <property type="match status" value="1"/>
</dbReference>
<gene>
    <name evidence="8" type="ORF">ACFSSB_14245</name>
</gene>
<feature type="transmembrane region" description="Helical" evidence="5">
    <location>
        <begin position="326"/>
        <end position="346"/>
    </location>
</feature>
<dbReference type="SUPFAM" id="SSF47384">
    <property type="entry name" value="Homodimeric domain of signal transducing histidine kinase"/>
    <property type="match status" value="1"/>
</dbReference>